<sequence length="399" mass="42691">MRRTVTRTATPRSTVPRSAVSVAALCALGAVTLTACGGSESAEASGYSGEIGAVDLSDVCAEKIVVQTDWNPEAEHGHVYELLGPEPTIDAGAKSVSGPLFASGEYTGVDVEIRAGGPAIGFQQVTAQMYQDPDIMLGYVDADQAVQNSLNNPTIGVFAPLDINPQMIMWDPETYPDVETVADLKDKNTRVLYFEGNAYMDYLLGEGVLDPAQVDGSYDGSPSNFVASGGAVAQQGFASAEPFIYENEVPEWGKPVAYQLLHDLGYPIYKSMMAVRSAELEDNAACLEKLVPVLQQAEVEYFEDPARTNAVIVEAVEQFNTGWVYSAELADFAVEAMLERDLVGNGPDSTIGDFEEDRLADMVAKVKGVYEAANVEIAADVSPETVATNRFIDPAIGLK</sequence>
<accession>A0A4R3ZWQ5</accession>
<dbReference type="AlphaFoldDB" id="A0A4R3ZWQ5"/>
<keyword evidence="1" id="KW-0732">Signal</keyword>
<dbReference type="SUPFAM" id="SSF53850">
    <property type="entry name" value="Periplasmic binding protein-like II"/>
    <property type="match status" value="1"/>
</dbReference>
<reference evidence="2 3" key="1">
    <citation type="submission" date="2019-03" db="EMBL/GenBank/DDBJ databases">
        <title>Root nodule microbial communities of legume samples collected from USA, Mexico and Botswana.</title>
        <authorList>
            <person name="Hirsch A."/>
        </authorList>
    </citation>
    <scope>NUCLEOTIDE SEQUENCE [LARGE SCALE GENOMIC DNA]</scope>
    <source>
        <strain evidence="2 3">55</strain>
    </source>
</reference>
<evidence type="ECO:0000313" key="2">
    <source>
        <dbReference type="EMBL" id="TCW24980.1"/>
    </source>
</evidence>
<dbReference type="PANTHER" id="PTHR31528">
    <property type="entry name" value="4-AMINO-5-HYDROXYMETHYL-2-METHYLPYRIMIDINE PHOSPHATE SYNTHASE THI11-RELATED"/>
    <property type="match status" value="1"/>
</dbReference>
<dbReference type="RefSeq" id="WP_243699621.1">
    <property type="nucleotide sequence ID" value="NZ_CP143053.1"/>
</dbReference>
<dbReference type="GO" id="GO:0009228">
    <property type="term" value="P:thiamine biosynthetic process"/>
    <property type="evidence" value="ECO:0007669"/>
    <property type="project" value="InterPro"/>
</dbReference>
<evidence type="ECO:0000256" key="1">
    <source>
        <dbReference type="SAM" id="SignalP"/>
    </source>
</evidence>
<dbReference type="EMBL" id="SMCX01000005">
    <property type="protein sequence ID" value="TCW24980.1"/>
    <property type="molecule type" value="Genomic_DNA"/>
</dbReference>
<protein>
    <recommendedName>
        <fullName evidence="4">Nitrate ABC transporter substrate-binding protein</fullName>
    </recommendedName>
</protein>
<evidence type="ECO:0008006" key="4">
    <source>
        <dbReference type="Google" id="ProtNLM"/>
    </source>
</evidence>
<dbReference type="Gene3D" id="3.40.190.10">
    <property type="entry name" value="Periplasmic binding protein-like II"/>
    <property type="match status" value="2"/>
</dbReference>
<dbReference type="PANTHER" id="PTHR31528:SF3">
    <property type="entry name" value="THIAMINE BIOSYNTHESIS PROTEIN HI_0357-RELATED"/>
    <property type="match status" value="1"/>
</dbReference>
<evidence type="ECO:0000313" key="3">
    <source>
        <dbReference type="Proteomes" id="UP000295805"/>
    </source>
</evidence>
<proteinExistence type="predicted"/>
<feature type="chain" id="PRO_5039026142" description="Nitrate ABC transporter substrate-binding protein" evidence="1">
    <location>
        <begin position="36"/>
        <end position="399"/>
    </location>
</feature>
<organism evidence="2 3">
    <name type="scientific">Dietzia cinnamea</name>
    <dbReference type="NCBI Taxonomy" id="321318"/>
    <lineage>
        <taxon>Bacteria</taxon>
        <taxon>Bacillati</taxon>
        <taxon>Actinomycetota</taxon>
        <taxon>Actinomycetes</taxon>
        <taxon>Mycobacteriales</taxon>
        <taxon>Dietziaceae</taxon>
        <taxon>Dietzia</taxon>
    </lineage>
</organism>
<dbReference type="GeneID" id="89531596"/>
<name>A0A4R3ZWQ5_9ACTN</name>
<gene>
    <name evidence="2" type="ORF">EDD19_10538</name>
</gene>
<dbReference type="InterPro" id="IPR027939">
    <property type="entry name" value="NMT1/THI5"/>
</dbReference>
<dbReference type="Proteomes" id="UP000295805">
    <property type="component" value="Unassembled WGS sequence"/>
</dbReference>
<feature type="signal peptide" evidence="1">
    <location>
        <begin position="1"/>
        <end position="35"/>
    </location>
</feature>
<comment type="caution">
    <text evidence="2">The sequence shown here is derived from an EMBL/GenBank/DDBJ whole genome shotgun (WGS) entry which is preliminary data.</text>
</comment>